<dbReference type="EMBL" id="CADCTT010000371">
    <property type="protein sequence ID" value="CAA9334009.1"/>
    <property type="molecule type" value="Genomic_DNA"/>
</dbReference>
<dbReference type="Gene3D" id="3.40.50.410">
    <property type="entry name" value="von Willebrand factor, type A domain"/>
    <property type="match status" value="1"/>
</dbReference>
<evidence type="ECO:0000256" key="2">
    <source>
        <dbReference type="ARBA" id="ARBA00022692"/>
    </source>
</evidence>
<dbReference type="Pfam" id="PF13519">
    <property type="entry name" value="VWA_2"/>
    <property type="match status" value="1"/>
</dbReference>
<evidence type="ECO:0000256" key="4">
    <source>
        <dbReference type="ARBA" id="ARBA00023136"/>
    </source>
</evidence>
<dbReference type="InterPro" id="IPR050768">
    <property type="entry name" value="UPF0353/GerABKA_families"/>
</dbReference>
<evidence type="ECO:0000256" key="5">
    <source>
        <dbReference type="SAM" id="Phobius"/>
    </source>
</evidence>
<evidence type="ECO:0000259" key="6">
    <source>
        <dbReference type="PROSITE" id="PS50234"/>
    </source>
</evidence>
<gene>
    <name evidence="7" type="ORF">AVDCRST_MAG61-3078</name>
</gene>
<dbReference type="PROSITE" id="PS50234">
    <property type="entry name" value="VWFA"/>
    <property type="match status" value="1"/>
</dbReference>
<reference evidence="7" key="1">
    <citation type="submission" date="2020-02" db="EMBL/GenBank/DDBJ databases">
        <authorList>
            <person name="Meier V. D."/>
        </authorList>
    </citation>
    <scope>NUCLEOTIDE SEQUENCE</scope>
    <source>
        <strain evidence="7">AVDCRST_MAG61</strain>
    </source>
</reference>
<keyword evidence="1" id="KW-1003">Cell membrane</keyword>
<evidence type="ECO:0000256" key="3">
    <source>
        <dbReference type="ARBA" id="ARBA00022989"/>
    </source>
</evidence>
<name>A0A6J4LLD9_9ACTN</name>
<dbReference type="SUPFAM" id="SSF53300">
    <property type="entry name" value="vWA-like"/>
    <property type="match status" value="1"/>
</dbReference>
<evidence type="ECO:0000256" key="1">
    <source>
        <dbReference type="ARBA" id="ARBA00022475"/>
    </source>
</evidence>
<dbReference type="Pfam" id="PF07584">
    <property type="entry name" value="BatA"/>
    <property type="match status" value="1"/>
</dbReference>
<feature type="transmembrane region" description="Helical" evidence="5">
    <location>
        <begin position="305"/>
        <end position="325"/>
    </location>
</feature>
<dbReference type="PANTHER" id="PTHR22550:SF5">
    <property type="entry name" value="LEUCINE ZIPPER PROTEIN 4"/>
    <property type="match status" value="1"/>
</dbReference>
<feature type="transmembrane region" description="Helical" evidence="5">
    <location>
        <begin position="20"/>
        <end position="36"/>
    </location>
</feature>
<proteinExistence type="predicted"/>
<feature type="domain" description="VWFA" evidence="6">
    <location>
        <begin position="98"/>
        <end position="288"/>
    </location>
</feature>
<dbReference type="PANTHER" id="PTHR22550">
    <property type="entry name" value="SPORE GERMINATION PROTEIN"/>
    <property type="match status" value="1"/>
</dbReference>
<dbReference type="AlphaFoldDB" id="A0A6J4LLD9"/>
<dbReference type="InterPro" id="IPR002035">
    <property type="entry name" value="VWF_A"/>
</dbReference>
<keyword evidence="2 5" id="KW-0812">Transmembrane</keyword>
<keyword evidence="3 5" id="KW-1133">Transmembrane helix</keyword>
<keyword evidence="4 5" id="KW-0472">Membrane</keyword>
<dbReference type="InterPro" id="IPR024163">
    <property type="entry name" value="Aerotolerance_reg_N"/>
</dbReference>
<organism evidence="7">
    <name type="scientific">uncultured Friedmanniella sp</name>
    <dbReference type="NCBI Taxonomy" id="335381"/>
    <lineage>
        <taxon>Bacteria</taxon>
        <taxon>Bacillati</taxon>
        <taxon>Actinomycetota</taxon>
        <taxon>Actinomycetes</taxon>
        <taxon>Propionibacteriales</taxon>
        <taxon>Nocardioidaceae</taxon>
        <taxon>Friedmanniella</taxon>
        <taxon>environmental samples</taxon>
    </lineage>
</organism>
<sequence>MSGPLVGLVPQLAFLAPERLLILLVIPLMVAAYIFASRRKNRRGMRFTNTSMLEVVVPKQSQWRRHVAVALSLLSLLTLTAAFARPKTQVDVPRERATVVLVLDASLSMQATDVRPSRLAAAKLAATDFVEQLPEKYNVALVSMAGSTSILVPPTTAHNTVANAINSIQLQDSTAIGEGIAAGLRALQQAPQDPDNPDSVAPGAIVLLSDGYNTAGRSPQQAAAEAGAANVPVYTIAYGTENGYVDLEGKREPVPVDHESMQRVAELSNGEYFAAATAEQLQSVYENIGSEVGYEKADREVTARFAGYGLALAVLAALGAISLGARWP</sequence>
<dbReference type="InterPro" id="IPR036465">
    <property type="entry name" value="vWFA_dom_sf"/>
</dbReference>
<dbReference type="SMART" id="SM00327">
    <property type="entry name" value="VWA"/>
    <property type="match status" value="1"/>
</dbReference>
<accession>A0A6J4LLD9</accession>
<protein>
    <submittedName>
        <fullName evidence="7">Aerotolerance protein BatA</fullName>
    </submittedName>
</protein>
<evidence type="ECO:0000313" key="7">
    <source>
        <dbReference type="EMBL" id="CAA9334009.1"/>
    </source>
</evidence>